<keyword evidence="1" id="KW-0805">Transcription regulation</keyword>
<dbReference type="GO" id="GO:0003700">
    <property type="term" value="F:DNA-binding transcription factor activity"/>
    <property type="evidence" value="ECO:0007669"/>
    <property type="project" value="InterPro"/>
</dbReference>
<dbReference type="PRINTS" id="PR00035">
    <property type="entry name" value="HTHGNTR"/>
</dbReference>
<evidence type="ECO:0000256" key="2">
    <source>
        <dbReference type="ARBA" id="ARBA00023125"/>
    </source>
</evidence>
<dbReference type="Gene3D" id="1.10.10.10">
    <property type="entry name" value="Winged helix-like DNA-binding domain superfamily/Winged helix DNA-binding domain"/>
    <property type="match status" value="1"/>
</dbReference>
<organism evidence="5 6">
    <name type="scientific">Telmatocola sphagniphila</name>
    <dbReference type="NCBI Taxonomy" id="1123043"/>
    <lineage>
        <taxon>Bacteria</taxon>
        <taxon>Pseudomonadati</taxon>
        <taxon>Planctomycetota</taxon>
        <taxon>Planctomycetia</taxon>
        <taxon>Gemmatales</taxon>
        <taxon>Gemmataceae</taxon>
    </lineage>
</organism>
<evidence type="ECO:0000256" key="3">
    <source>
        <dbReference type="ARBA" id="ARBA00023163"/>
    </source>
</evidence>
<evidence type="ECO:0000313" key="5">
    <source>
        <dbReference type="EMBL" id="QVL34222.1"/>
    </source>
</evidence>
<dbReference type="RefSeq" id="WP_213499194.1">
    <property type="nucleotide sequence ID" value="NZ_CP074694.1"/>
</dbReference>
<keyword evidence="3" id="KW-0804">Transcription</keyword>
<dbReference type="SUPFAM" id="SSF46785">
    <property type="entry name" value="Winged helix' DNA-binding domain"/>
    <property type="match status" value="1"/>
</dbReference>
<evidence type="ECO:0000256" key="4">
    <source>
        <dbReference type="SAM" id="MobiDB-lite"/>
    </source>
</evidence>
<dbReference type="InterPro" id="IPR036390">
    <property type="entry name" value="WH_DNA-bd_sf"/>
</dbReference>
<dbReference type="InterPro" id="IPR000524">
    <property type="entry name" value="Tscrpt_reg_HTH_GntR"/>
</dbReference>
<evidence type="ECO:0000313" key="6">
    <source>
        <dbReference type="Proteomes" id="UP000676194"/>
    </source>
</evidence>
<evidence type="ECO:0000256" key="1">
    <source>
        <dbReference type="ARBA" id="ARBA00023015"/>
    </source>
</evidence>
<dbReference type="InterPro" id="IPR036388">
    <property type="entry name" value="WH-like_DNA-bd_sf"/>
</dbReference>
<dbReference type="GO" id="GO:0003677">
    <property type="term" value="F:DNA binding"/>
    <property type="evidence" value="ECO:0007669"/>
    <property type="project" value="UniProtKB-KW"/>
</dbReference>
<reference evidence="5" key="1">
    <citation type="submission" date="2021-05" db="EMBL/GenBank/DDBJ databases">
        <title>Complete genome sequence of the cellulolytic planctomycete Telmatocola sphagniphila SP2T and characterization of the first cellulase from planctomycetes.</title>
        <authorList>
            <person name="Rakitin A.L."/>
            <person name="Beletsky A.V."/>
            <person name="Naumoff D.G."/>
            <person name="Kulichevskaya I.S."/>
            <person name="Mardanov A.V."/>
            <person name="Ravin N.V."/>
            <person name="Dedysh S.N."/>
        </authorList>
    </citation>
    <scope>NUCLEOTIDE SEQUENCE</scope>
    <source>
        <strain evidence="5">SP2T</strain>
    </source>
</reference>
<feature type="region of interest" description="Disordered" evidence="4">
    <location>
        <begin position="1"/>
        <end position="21"/>
    </location>
</feature>
<gene>
    <name evidence="5" type="ORF">KIH39_10035</name>
</gene>
<keyword evidence="6" id="KW-1185">Reference proteome</keyword>
<proteinExistence type="predicted"/>
<accession>A0A8E6EWW6</accession>
<dbReference type="EMBL" id="CP074694">
    <property type="protein sequence ID" value="QVL34222.1"/>
    <property type="molecule type" value="Genomic_DNA"/>
</dbReference>
<name>A0A8E6EWW6_9BACT</name>
<protein>
    <submittedName>
        <fullName evidence="5">Helix-turn-helix domain-containing protein</fullName>
    </submittedName>
</protein>
<keyword evidence="2" id="KW-0238">DNA-binding</keyword>
<sequence>MSKPFEIGAEPPPLASKNQRKLTPKKFTKGRFNDINSFLDFAASNLERSDLVVWLLLWRDTGRDGCARPSTQYLAMRAGCSRETVSRAIASLTSKGLLSIIHRGGLNRGPSVYRIRPPNM</sequence>
<dbReference type="AlphaFoldDB" id="A0A8E6EWW6"/>
<dbReference type="Pfam" id="PF13730">
    <property type="entry name" value="HTH_36"/>
    <property type="match status" value="1"/>
</dbReference>
<dbReference type="Proteomes" id="UP000676194">
    <property type="component" value="Chromosome"/>
</dbReference>
<dbReference type="KEGG" id="tsph:KIH39_10035"/>